<organism evidence="3 4">
    <name type="scientific">Actinomadura rugatobispora</name>
    <dbReference type="NCBI Taxonomy" id="1994"/>
    <lineage>
        <taxon>Bacteria</taxon>
        <taxon>Bacillati</taxon>
        <taxon>Actinomycetota</taxon>
        <taxon>Actinomycetes</taxon>
        <taxon>Streptosporangiales</taxon>
        <taxon>Thermomonosporaceae</taxon>
        <taxon>Actinomadura</taxon>
    </lineage>
</organism>
<reference evidence="4" key="1">
    <citation type="journal article" date="2019" name="Int. J. Syst. Evol. Microbiol.">
        <title>The Global Catalogue of Microorganisms (GCM) 10K type strain sequencing project: providing services to taxonomists for standard genome sequencing and annotation.</title>
        <authorList>
            <consortium name="The Broad Institute Genomics Platform"/>
            <consortium name="The Broad Institute Genome Sequencing Center for Infectious Disease"/>
            <person name="Wu L."/>
            <person name="Ma J."/>
        </authorList>
    </citation>
    <scope>NUCLEOTIDE SEQUENCE [LARGE SCALE GENOMIC DNA]</scope>
    <source>
        <strain evidence="4">KCTC 42087</strain>
    </source>
</reference>
<evidence type="ECO:0000313" key="4">
    <source>
        <dbReference type="Proteomes" id="UP001596074"/>
    </source>
</evidence>
<accession>A0ABW1AIH7</accession>
<dbReference type="Gene3D" id="2.30.110.10">
    <property type="entry name" value="Electron Transport, Fmn-binding Protein, Chain A"/>
    <property type="match status" value="1"/>
</dbReference>
<evidence type="ECO:0000313" key="3">
    <source>
        <dbReference type="EMBL" id="MFC5754459.1"/>
    </source>
</evidence>
<evidence type="ECO:0000256" key="2">
    <source>
        <dbReference type="ARBA" id="ARBA00049106"/>
    </source>
</evidence>
<dbReference type="SUPFAM" id="SSF50475">
    <property type="entry name" value="FMN-binding split barrel"/>
    <property type="match status" value="1"/>
</dbReference>
<dbReference type="InterPro" id="IPR012349">
    <property type="entry name" value="Split_barrel_FMN-bd"/>
</dbReference>
<comment type="catalytic activity">
    <reaction evidence="2">
        <text>oxidized coenzyme F420-(gamma-L-Glu)(n) + a quinol + H(+) = reduced coenzyme F420-(gamma-L-Glu)(n) + a quinone</text>
        <dbReference type="Rhea" id="RHEA:39663"/>
        <dbReference type="Rhea" id="RHEA-COMP:12939"/>
        <dbReference type="Rhea" id="RHEA-COMP:14378"/>
        <dbReference type="ChEBI" id="CHEBI:15378"/>
        <dbReference type="ChEBI" id="CHEBI:24646"/>
        <dbReference type="ChEBI" id="CHEBI:132124"/>
        <dbReference type="ChEBI" id="CHEBI:133980"/>
        <dbReference type="ChEBI" id="CHEBI:139511"/>
    </reaction>
</comment>
<dbReference type="Pfam" id="PF04075">
    <property type="entry name" value="F420H2_quin_red"/>
    <property type="match status" value="1"/>
</dbReference>
<gene>
    <name evidence="3" type="ORF">ACFPZN_53360</name>
</gene>
<proteinExistence type="inferred from homology"/>
<protein>
    <submittedName>
        <fullName evidence="3">Nitroreductase family deazaflavin-dependent oxidoreductase</fullName>
    </submittedName>
</protein>
<dbReference type="PANTHER" id="PTHR39428">
    <property type="entry name" value="F420H(2)-DEPENDENT QUINONE REDUCTASE RV1261C"/>
    <property type="match status" value="1"/>
</dbReference>
<evidence type="ECO:0000256" key="1">
    <source>
        <dbReference type="ARBA" id="ARBA00008710"/>
    </source>
</evidence>
<comment type="caution">
    <text evidence="3">The sequence shown here is derived from an EMBL/GenBank/DDBJ whole genome shotgun (WGS) entry which is preliminary data.</text>
</comment>
<name>A0ABW1AIH7_9ACTN</name>
<sequence length="149" mass="16681">MSEKEPGYQAPDLNLVGAEHIRRYRETGGEVGYLWNGVPTLLLTTTGRRSGQPRTSALIFGRDGEDYLVVASKGGAPDHPQWYLNLEAEPRAELQVRAEHVPVVARTASADERPRLWKIMAGQWPNYDVYETRTERVIPVVVLSPARDA</sequence>
<dbReference type="EMBL" id="JBHSON010000156">
    <property type="protein sequence ID" value="MFC5754459.1"/>
    <property type="molecule type" value="Genomic_DNA"/>
</dbReference>
<dbReference type="Proteomes" id="UP001596074">
    <property type="component" value="Unassembled WGS sequence"/>
</dbReference>
<comment type="similarity">
    <text evidence="1">Belongs to the F420H(2)-dependent quinone reductase family.</text>
</comment>
<dbReference type="PANTHER" id="PTHR39428:SF3">
    <property type="entry name" value="DEAZAFLAVIN-DEPENDENT NITROREDUCTASE"/>
    <property type="match status" value="1"/>
</dbReference>
<dbReference type="InterPro" id="IPR004378">
    <property type="entry name" value="F420H2_quin_Rdtase"/>
</dbReference>
<keyword evidence="4" id="KW-1185">Reference proteome</keyword>
<dbReference type="RefSeq" id="WP_378292580.1">
    <property type="nucleotide sequence ID" value="NZ_JBHSON010000156.1"/>
</dbReference>
<dbReference type="NCBIfam" id="TIGR00026">
    <property type="entry name" value="hi_GC_TIGR00026"/>
    <property type="match status" value="1"/>
</dbReference>